<dbReference type="RefSeq" id="WP_190259150.1">
    <property type="nucleotide sequence ID" value="NZ_QFGA01000003.1"/>
</dbReference>
<dbReference type="PANTHER" id="PTHR43479">
    <property type="entry name" value="ACREF/ENVCD OPERON REPRESSOR-RELATED"/>
    <property type="match status" value="1"/>
</dbReference>
<dbReference type="SUPFAM" id="SSF48498">
    <property type="entry name" value="Tetracyclin repressor-like, C-terminal domain"/>
    <property type="match status" value="1"/>
</dbReference>
<dbReference type="InterPro" id="IPR001647">
    <property type="entry name" value="HTH_TetR"/>
</dbReference>
<reference evidence="4 5" key="1">
    <citation type="journal article" date="2018" name="Environ. Microbiol.">
        <title>Novel energy conservation strategies and behaviour of Pelotomaculum schinkii driving syntrophic propionate catabolism.</title>
        <authorList>
            <person name="Hidalgo-Ahumada C.A.P."/>
            <person name="Nobu M.K."/>
            <person name="Narihiro T."/>
            <person name="Tamaki H."/>
            <person name="Liu W.T."/>
            <person name="Kamagata Y."/>
            <person name="Stams A.J.M."/>
            <person name="Imachi H."/>
            <person name="Sousa D.Z."/>
        </authorList>
    </citation>
    <scope>NUCLEOTIDE SEQUENCE [LARGE SCALE GENOMIC DNA]</scope>
    <source>
        <strain evidence="4 5">HH</strain>
    </source>
</reference>
<evidence type="ECO:0000259" key="3">
    <source>
        <dbReference type="PROSITE" id="PS50977"/>
    </source>
</evidence>
<sequence length="195" mass="23105">MPKDTFNNLNEDKKQKIFDAAVKEFSTKRFSEASINQIVKTAGIPRGSYYQYFENKEDIYLYMFERISKEKREITLHSENIDTDADFFEICLESTKATLEWAQHHPEYLRISIYMEIDDSEFVTKLRASFIEKIVEFIERDKERGLIKQETDSYLAAEMVYALIWKQSCMFISNKEKFIKRLSDGIKIIREGIGK</sequence>
<dbReference type="EMBL" id="QFGA01000003">
    <property type="protein sequence ID" value="TEB04845.1"/>
    <property type="molecule type" value="Genomic_DNA"/>
</dbReference>
<dbReference type="InterPro" id="IPR050624">
    <property type="entry name" value="HTH-type_Tx_Regulator"/>
</dbReference>
<dbReference type="Pfam" id="PF00440">
    <property type="entry name" value="TetR_N"/>
    <property type="match status" value="1"/>
</dbReference>
<protein>
    <submittedName>
        <fullName evidence="4">HTH-type transcriptional regulator MtrR</fullName>
    </submittedName>
</protein>
<dbReference type="Gene3D" id="1.10.357.10">
    <property type="entry name" value="Tetracycline Repressor, domain 2"/>
    <property type="match status" value="1"/>
</dbReference>
<dbReference type="GO" id="GO:0003677">
    <property type="term" value="F:DNA binding"/>
    <property type="evidence" value="ECO:0007669"/>
    <property type="project" value="UniProtKB-UniRule"/>
</dbReference>
<evidence type="ECO:0000313" key="5">
    <source>
        <dbReference type="Proteomes" id="UP000298324"/>
    </source>
</evidence>
<name>A0A4Y7R7C9_9FIRM</name>
<comment type="caution">
    <text evidence="4">The sequence shown here is derived from an EMBL/GenBank/DDBJ whole genome shotgun (WGS) entry which is preliminary data.</text>
</comment>
<dbReference type="PANTHER" id="PTHR43479:SF11">
    <property type="entry name" value="ACREF_ENVCD OPERON REPRESSOR-RELATED"/>
    <property type="match status" value="1"/>
</dbReference>
<keyword evidence="5" id="KW-1185">Reference proteome</keyword>
<dbReference type="PRINTS" id="PR00455">
    <property type="entry name" value="HTHTETR"/>
</dbReference>
<accession>A0A4Y7R7C9</accession>
<evidence type="ECO:0000256" key="2">
    <source>
        <dbReference type="PROSITE-ProRule" id="PRU00335"/>
    </source>
</evidence>
<dbReference type="AlphaFoldDB" id="A0A4Y7R7C9"/>
<dbReference type="InterPro" id="IPR036271">
    <property type="entry name" value="Tet_transcr_reg_TetR-rel_C_sf"/>
</dbReference>
<evidence type="ECO:0000256" key="1">
    <source>
        <dbReference type="ARBA" id="ARBA00023125"/>
    </source>
</evidence>
<dbReference type="SUPFAM" id="SSF46689">
    <property type="entry name" value="Homeodomain-like"/>
    <property type="match status" value="1"/>
</dbReference>
<dbReference type="PROSITE" id="PS50977">
    <property type="entry name" value="HTH_TETR_2"/>
    <property type="match status" value="1"/>
</dbReference>
<gene>
    <name evidence="4" type="primary">mtrR</name>
    <name evidence="4" type="ORF">Psch_03607</name>
</gene>
<feature type="DNA-binding region" description="H-T-H motif" evidence="2">
    <location>
        <begin position="34"/>
        <end position="53"/>
    </location>
</feature>
<evidence type="ECO:0000313" key="4">
    <source>
        <dbReference type="EMBL" id="TEB04845.1"/>
    </source>
</evidence>
<feature type="domain" description="HTH tetR-type" evidence="3">
    <location>
        <begin position="11"/>
        <end position="71"/>
    </location>
</feature>
<proteinExistence type="predicted"/>
<keyword evidence="1 2" id="KW-0238">DNA-binding</keyword>
<dbReference type="Proteomes" id="UP000298324">
    <property type="component" value="Unassembled WGS sequence"/>
</dbReference>
<organism evidence="4 5">
    <name type="scientific">Pelotomaculum schinkii</name>
    <dbReference type="NCBI Taxonomy" id="78350"/>
    <lineage>
        <taxon>Bacteria</taxon>
        <taxon>Bacillati</taxon>
        <taxon>Bacillota</taxon>
        <taxon>Clostridia</taxon>
        <taxon>Eubacteriales</taxon>
        <taxon>Desulfotomaculaceae</taxon>
        <taxon>Pelotomaculum</taxon>
    </lineage>
</organism>
<dbReference type="InterPro" id="IPR009057">
    <property type="entry name" value="Homeodomain-like_sf"/>
</dbReference>